<dbReference type="Pfam" id="PF07963">
    <property type="entry name" value="N_methyl"/>
    <property type="match status" value="1"/>
</dbReference>
<proteinExistence type="predicted"/>
<dbReference type="HOGENOM" id="CLU_140239_0_0_0"/>
<evidence type="ECO:0000313" key="6">
    <source>
        <dbReference type="EMBL" id="ADY25296.1"/>
    </source>
</evidence>
<name>F0RNR3_DEIPM</name>
<reference evidence="6 7" key="2">
    <citation type="journal article" date="2012" name="Stand. Genomic Sci.">
        <title>Complete genome sequence of the orange-red pigmented, radioresistant Deinococcus proteolyticus type strain (MRP(T)).</title>
        <authorList>
            <person name="Copeland A."/>
            <person name="Zeytun A."/>
            <person name="Yassawong M."/>
            <person name="Nolan M."/>
            <person name="Lucas S."/>
            <person name="Hammon N."/>
            <person name="Deshpande S."/>
            <person name="Cheng J.F."/>
            <person name="Han C."/>
            <person name="Tapia R."/>
            <person name="Goodwin L.A."/>
            <person name="Pitluck S."/>
            <person name="Mavromatis K."/>
            <person name="Liolios K."/>
            <person name="Pagani I."/>
            <person name="Ivanova N."/>
            <person name="Mikhailova N."/>
            <person name="Pati A."/>
            <person name="Chen A."/>
            <person name="Palaniappan K."/>
            <person name="Land M."/>
            <person name="Hauser L."/>
            <person name="Jeffries C.D."/>
            <person name="Brambilla E.M."/>
            <person name="Rohde M."/>
            <person name="Sikorski J."/>
            <person name="Pukall R."/>
            <person name="Goker M."/>
            <person name="Detter J.C."/>
            <person name="Woyke T."/>
            <person name="Bristow J."/>
            <person name="Eisen J.A."/>
            <person name="Markowitz V."/>
            <person name="Hugenholtz P."/>
            <person name="Kyrpides N.C."/>
            <person name="Klenk H.P."/>
            <person name="Lapidus A."/>
        </authorList>
    </citation>
    <scope>NUCLEOTIDE SEQUENCE [LARGE SCALE GENOMIC DNA]</scope>
    <source>
        <strain evidence="7">ATCC 35074 / DSM 20540 / JCM 6276 / NBRC 101906 / NCIMB 13154 / VKM Ac-1939 / CCM 2703 / MRP</strain>
    </source>
</reference>
<dbReference type="InterPro" id="IPR045584">
    <property type="entry name" value="Pilin-like"/>
</dbReference>
<dbReference type="GO" id="GO:0042597">
    <property type="term" value="C:periplasmic space"/>
    <property type="evidence" value="ECO:0007669"/>
    <property type="project" value="UniProtKB-SubCell"/>
</dbReference>
<dbReference type="NCBIfam" id="TIGR02532">
    <property type="entry name" value="IV_pilin_GFxxxE"/>
    <property type="match status" value="1"/>
</dbReference>
<gene>
    <name evidence="6" type="ordered locus">Deipr_0121</name>
</gene>
<accession>F0RNR3</accession>
<keyword evidence="5" id="KW-0812">Transmembrane</keyword>
<keyword evidence="4" id="KW-0998">Cell outer membrane</keyword>
<dbReference type="EMBL" id="CP002536">
    <property type="protein sequence ID" value="ADY25296.1"/>
    <property type="molecule type" value="Genomic_DNA"/>
</dbReference>
<evidence type="ECO:0000256" key="5">
    <source>
        <dbReference type="SAM" id="Phobius"/>
    </source>
</evidence>
<dbReference type="Gene3D" id="3.30.700.10">
    <property type="entry name" value="Glycoprotein, Type 4 Pilin"/>
    <property type="match status" value="1"/>
</dbReference>
<comment type="subcellular location">
    <subcellularLocation>
        <location evidence="1">Cell outer membrane</location>
        <topology evidence="1">Single-pass membrane protein</topology>
    </subcellularLocation>
    <subcellularLocation>
        <location evidence="2">Periplasm</location>
    </subcellularLocation>
</comment>
<sequence length="152" mass="16331">MGARWTQGMSLLELLIVMAVVGILLSIGWGNYNRAIWANEVTEQANMLARDLNASRSAAQRESQNITLSFSSNNYTFGPEGTPGTRRVLSNGITLQCITNCVGTLTYQAPFATLNDAMGRVYRLSSPHGGVAPVEVRVVGVTGKVNVVRGQS</sequence>
<dbReference type="eggNOG" id="COG2165">
    <property type="taxonomic scope" value="Bacteria"/>
</dbReference>
<dbReference type="STRING" id="693977.Deipr_0121"/>
<keyword evidence="3" id="KW-0574">Periplasm</keyword>
<evidence type="ECO:0000256" key="3">
    <source>
        <dbReference type="ARBA" id="ARBA00022764"/>
    </source>
</evidence>
<organism evidence="6 7">
    <name type="scientific">Deinococcus proteolyticus (strain ATCC 35074 / DSM 20540 / JCM 6276 / NBRC 101906 / NCIMB 13154 / VKM Ac-1939 / CCM 2703 / MRP)</name>
    <dbReference type="NCBI Taxonomy" id="693977"/>
    <lineage>
        <taxon>Bacteria</taxon>
        <taxon>Thermotogati</taxon>
        <taxon>Deinococcota</taxon>
        <taxon>Deinococci</taxon>
        <taxon>Deinococcales</taxon>
        <taxon>Deinococcaceae</taxon>
        <taxon>Deinococcus</taxon>
    </lineage>
</organism>
<reference evidence="7" key="1">
    <citation type="submission" date="2011-02" db="EMBL/GenBank/DDBJ databases">
        <title>The complete sequence of chromosome of Deinococcus proteolyticus DSM 20540.</title>
        <authorList>
            <consortium name="US DOE Joint Genome Institute (JGI-PGF)"/>
            <person name="Lucas S."/>
            <person name="Copeland A."/>
            <person name="Lapidus A."/>
            <person name="Bruce D."/>
            <person name="Goodwin L."/>
            <person name="Pitluck S."/>
            <person name="Kyrpides N."/>
            <person name="Mavromatis K."/>
            <person name="Pagani I."/>
            <person name="Ivanova N."/>
            <person name="Ovchinnikova G."/>
            <person name="Zeytun A."/>
            <person name="Detter J.C."/>
            <person name="Han C."/>
            <person name="Land M."/>
            <person name="Hauser L."/>
            <person name="Markowitz V."/>
            <person name="Cheng J.-F."/>
            <person name="Hugenholtz P."/>
            <person name="Woyke T."/>
            <person name="Wu D."/>
            <person name="Pukall R."/>
            <person name="Steenblock K."/>
            <person name="Brambilla E."/>
            <person name="Klenk H.-P."/>
            <person name="Eisen J.A."/>
        </authorList>
    </citation>
    <scope>NUCLEOTIDE SEQUENCE [LARGE SCALE GENOMIC DNA]</scope>
    <source>
        <strain evidence="7">ATCC 35074 / DSM 20540 / JCM 6276 / NBRC 101906 / NCIMB 13154 / VKM Ac-1939 / CCM 2703 / MRP</strain>
    </source>
</reference>
<dbReference type="GO" id="GO:0009279">
    <property type="term" value="C:cell outer membrane"/>
    <property type="evidence" value="ECO:0007669"/>
    <property type="project" value="UniProtKB-SubCell"/>
</dbReference>
<evidence type="ECO:0000256" key="1">
    <source>
        <dbReference type="ARBA" id="ARBA00004203"/>
    </source>
</evidence>
<dbReference type="RefSeq" id="WP_013613905.1">
    <property type="nucleotide sequence ID" value="NC_015161.1"/>
</dbReference>
<dbReference type="InterPro" id="IPR012902">
    <property type="entry name" value="N_methyl_site"/>
</dbReference>
<dbReference type="KEGG" id="dpt:Deipr_0121"/>
<dbReference type="Proteomes" id="UP000007718">
    <property type="component" value="Chromosome"/>
</dbReference>
<dbReference type="SUPFAM" id="SSF54523">
    <property type="entry name" value="Pili subunits"/>
    <property type="match status" value="1"/>
</dbReference>
<keyword evidence="7" id="KW-1185">Reference proteome</keyword>
<evidence type="ECO:0000313" key="7">
    <source>
        <dbReference type="Proteomes" id="UP000007718"/>
    </source>
</evidence>
<keyword evidence="5" id="KW-1133">Transmembrane helix</keyword>
<evidence type="ECO:0000256" key="2">
    <source>
        <dbReference type="ARBA" id="ARBA00004418"/>
    </source>
</evidence>
<keyword evidence="5" id="KW-0472">Membrane</keyword>
<dbReference type="AlphaFoldDB" id="F0RNR3"/>
<feature type="transmembrane region" description="Helical" evidence="5">
    <location>
        <begin position="12"/>
        <end position="32"/>
    </location>
</feature>
<dbReference type="OrthoDB" id="68627at2"/>
<evidence type="ECO:0000256" key="4">
    <source>
        <dbReference type="ARBA" id="ARBA00023237"/>
    </source>
</evidence>
<protein>
    <submittedName>
        <fullName evidence="6">Pilin, type IV, putative</fullName>
    </submittedName>
</protein>